<dbReference type="Pfam" id="PF07394">
    <property type="entry name" value="DUF1501"/>
    <property type="match status" value="1"/>
</dbReference>
<sequence length="521" mass="56709">MKRRDFLRNTSTGVLLPSLLSGFSFRAYSAQTDIMKSLALPVTETDHVFVIIQLNGGNDGLNMVVPIDNYSGYVNARANIAIPEKSLLALNGKSGLHPAMTGLKSMYDQGYLKVIQAVGYPKPSYSHFRATDIWMSASDADKVVNTGWAGRYLNYEYPNFPNGYPNATMTDPLAIQIGSATSLTLQGPAVGMGMSISNTTNFYNLIDGIEDPAPNTPAGKELKYIRMIAEQTTQYATVIKQAATKTVQQVAYPVKNSLGDQLKIVARLIKGGLKTRIYMVSYGGFDTHSAQVDTADKTKGYHATLLGQVSDAIRAFQDDCKFLEIQDRVVGMTFSEFGRRIKSNGSEGTDHGSAAPLFVFGKNVIGGVLGDSPTLPANASVNDNIPFQYDFRSIYSTILSNWLCVNDLDLEQIMLKNFQVLPIVNGGGCKKAVNLSGEQLISNYPNPFVTSTVITFTTAGGHTLIQIMDTTGRVIANLTDKEYTAGTYTVVFNGESLPTGVYYARLQNLATQQVRAMIKAR</sequence>
<dbReference type="Pfam" id="PF18962">
    <property type="entry name" value="Por_Secre_tail"/>
    <property type="match status" value="1"/>
</dbReference>
<organism evidence="3 4">
    <name type="scientific">Sediminibacterium roseum</name>
    <dbReference type="NCBI Taxonomy" id="1978412"/>
    <lineage>
        <taxon>Bacteria</taxon>
        <taxon>Pseudomonadati</taxon>
        <taxon>Bacteroidota</taxon>
        <taxon>Chitinophagia</taxon>
        <taxon>Chitinophagales</taxon>
        <taxon>Chitinophagaceae</taxon>
        <taxon>Sediminibacterium</taxon>
    </lineage>
</organism>
<dbReference type="PANTHER" id="PTHR43737:SF1">
    <property type="entry name" value="DUF1501 DOMAIN-CONTAINING PROTEIN"/>
    <property type="match status" value="1"/>
</dbReference>
<gene>
    <name evidence="3" type="ORF">GWC95_02725</name>
</gene>
<name>A0ABW9ZPH0_9BACT</name>
<accession>A0ABW9ZPH0</accession>
<feature type="signal peptide" evidence="1">
    <location>
        <begin position="1"/>
        <end position="29"/>
    </location>
</feature>
<evidence type="ECO:0000256" key="1">
    <source>
        <dbReference type="SAM" id="SignalP"/>
    </source>
</evidence>
<dbReference type="RefSeq" id="WP_161817129.1">
    <property type="nucleotide sequence ID" value="NZ_JAACJS010000002.1"/>
</dbReference>
<proteinExistence type="predicted"/>
<dbReference type="InterPro" id="IPR026444">
    <property type="entry name" value="Secre_tail"/>
</dbReference>
<keyword evidence="4" id="KW-1185">Reference proteome</keyword>
<comment type="caution">
    <text evidence="3">The sequence shown here is derived from an EMBL/GenBank/DDBJ whole genome shotgun (WGS) entry which is preliminary data.</text>
</comment>
<dbReference type="EMBL" id="JAACJS010000002">
    <property type="protein sequence ID" value="NCI48819.1"/>
    <property type="molecule type" value="Genomic_DNA"/>
</dbReference>
<protein>
    <submittedName>
        <fullName evidence="3">DUF1501 domain-containing protein</fullName>
    </submittedName>
</protein>
<dbReference type="InterPro" id="IPR010869">
    <property type="entry name" value="DUF1501"/>
</dbReference>
<dbReference type="NCBIfam" id="TIGR04183">
    <property type="entry name" value="Por_Secre_tail"/>
    <property type="match status" value="1"/>
</dbReference>
<feature type="chain" id="PRO_5046756848" evidence="1">
    <location>
        <begin position="30"/>
        <end position="521"/>
    </location>
</feature>
<evidence type="ECO:0000259" key="2">
    <source>
        <dbReference type="Pfam" id="PF18962"/>
    </source>
</evidence>
<feature type="domain" description="Secretion system C-terminal sorting" evidence="2">
    <location>
        <begin position="444"/>
        <end position="515"/>
    </location>
</feature>
<evidence type="ECO:0000313" key="3">
    <source>
        <dbReference type="EMBL" id="NCI48819.1"/>
    </source>
</evidence>
<dbReference type="PANTHER" id="PTHR43737">
    <property type="entry name" value="BLL7424 PROTEIN"/>
    <property type="match status" value="1"/>
</dbReference>
<keyword evidence="1" id="KW-0732">Signal</keyword>
<evidence type="ECO:0000313" key="4">
    <source>
        <dbReference type="Proteomes" id="UP000753802"/>
    </source>
</evidence>
<reference evidence="3 4" key="1">
    <citation type="submission" date="2020-01" db="EMBL/GenBank/DDBJ databases">
        <title>Genome analysis.</title>
        <authorList>
            <person name="Wu S."/>
            <person name="Wang G."/>
        </authorList>
    </citation>
    <scope>NUCLEOTIDE SEQUENCE [LARGE SCALE GENOMIC DNA]</scope>
    <source>
        <strain evidence="3 4">SYL130</strain>
    </source>
</reference>
<dbReference type="Proteomes" id="UP000753802">
    <property type="component" value="Unassembled WGS sequence"/>
</dbReference>